<comment type="caution">
    <text evidence="2">The sequence shown here is derived from an EMBL/GenBank/DDBJ whole genome shotgun (WGS) entry which is preliminary data.</text>
</comment>
<dbReference type="EMBL" id="CAJNNW010034036">
    <property type="protein sequence ID" value="CAE8721338.1"/>
    <property type="molecule type" value="Genomic_DNA"/>
</dbReference>
<feature type="region of interest" description="Disordered" evidence="1">
    <location>
        <begin position="234"/>
        <end position="264"/>
    </location>
</feature>
<gene>
    <name evidence="2" type="ORF">PGLA2088_LOCUS41878</name>
</gene>
<reference evidence="2" key="1">
    <citation type="submission" date="2021-02" db="EMBL/GenBank/DDBJ databases">
        <authorList>
            <person name="Dougan E. K."/>
            <person name="Rhodes N."/>
            <person name="Thang M."/>
            <person name="Chan C."/>
        </authorList>
    </citation>
    <scope>NUCLEOTIDE SEQUENCE</scope>
</reference>
<evidence type="ECO:0008006" key="4">
    <source>
        <dbReference type="Google" id="ProtNLM"/>
    </source>
</evidence>
<evidence type="ECO:0000313" key="3">
    <source>
        <dbReference type="Proteomes" id="UP000626109"/>
    </source>
</evidence>
<sequence>MSHGSHGQEAGSHDCGSDCHAHGSEEHGHGHGQEADSGSEGETQTCPCAGGLILRGNRCVLIRSLAGEWEGMRIPWLAVEPGEHVEVASARAASELCSIEPEEMHLLRNVLPVAIAVPGMPEIALYAFYAVNPPPPGALEAADTEDPEDIYDWYTFPSAMRALAGDAYARAALATMAFALAAGAAAGTVPNQWGGVFGQEWTEAAFKLLPGPKLELDPGNRTIASLMDAGAAAASSSSGSRAQTTATEEANSTKGNQKRKRVKH</sequence>
<evidence type="ECO:0000256" key="1">
    <source>
        <dbReference type="SAM" id="MobiDB-lite"/>
    </source>
</evidence>
<dbReference type="AlphaFoldDB" id="A0A813LAL0"/>
<feature type="compositionally biased region" description="Basic and acidic residues" evidence="1">
    <location>
        <begin position="11"/>
        <end position="34"/>
    </location>
</feature>
<accession>A0A813LAL0</accession>
<organism evidence="2 3">
    <name type="scientific">Polarella glacialis</name>
    <name type="common">Dinoflagellate</name>
    <dbReference type="NCBI Taxonomy" id="89957"/>
    <lineage>
        <taxon>Eukaryota</taxon>
        <taxon>Sar</taxon>
        <taxon>Alveolata</taxon>
        <taxon>Dinophyceae</taxon>
        <taxon>Suessiales</taxon>
        <taxon>Suessiaceae</taxon>
        <taxon>Polarella</taxon>
    </lineage>
</organism>
<protein>
    <recommendedName>
        <fullName evidence="4">Nudix hydrolase domain-containing protein</fullName>
    </recommendedName>
</protein>
<dbReference type="Proteomes" id="UP000626109">
    <property type="component" value="Unassembled WGS sequence"/>
</dbReference>
<proteinExistence type="predicted"/>
<feature type="compositionally biased region" description="Polar residues" evidence="1">
    <location>
        <begin position="241"/>
        <end position="255"/>
    </location>
</feature>
<name>A0A813LAL0_POLGL</name>
<feature type="region of interest" description="Disordered" evidence="1">
    <location>
        <begin position="1"/>
        <end position="43"/>
    </location>
</feature>
<evidence type="ECO:0000313" key="2">
    <source>
        <dbReference type="EMBL" id="CAE8721338.1"/>
    </source>
</evidence>